<dbReference type="OrthoDB" id="1931187at2759"/>
<protein>
    <submittedName>
        <fullName evidence="2">Uncharacterized protein</fullName>
    </submittedName>
</protein>
<dbReference type="EMBL" id="JABFUD020000016">
    <property type="protein sequence ID" value="KAI5068776.1"/>
    <property type="molecule type" value="Genomic_DNA"/>
</dbReference>
<name>A0A9D4UJX3_ADICA</name>
<feature type="region of interest" description="Disordered" evidence="1">
    <location>
        <begin position="513"/>
        <end position="555"/>
    </location>
</feature>
<comment type="caution">
    <text evidence="2">The sequence shown here is derived from an EMBL/GenBank/DDBJ whole genome shotgun (WGS) entry which is preliminary data.</text>
</comment>
<dbReference type="Proteomes" id="UP000886520">
    <property type="component" value="Chromosome 16"/>
</dbReference>
<organism evidence="2 3">
    <name type="scientific">Adiantum capillus-veneris</name>
    <name type="common">Maidenhair fern</name>
    <dbReference type="NCBI Taxonomy" id="13818"/>
    <lineage>
        <taxon>Eukaryota</taxon>
        <taxon>Viridiplantae</taxon>
        <taxon>Streptophyta</taxon>
        <taxon>Embryophyta</taxon>
        <taxon>Tracheophyta</taxon>
        <taxon>Polypodiopsida</taxon>
        <taxon>Polypodiidae</taxon>
        <taxon>Polypodiales</taxon>
        <taxon>Pteridineae</taxon>
        <taxon>Pteridaceae</taxon>
        <taxon>Vittarioideae</taxon>
        <taxon>Adiantum</taxon>
    </lineage>
</organism>
<evidence type="ECO:0000313" key="3">
    <source>
        <dbReference type="Proteomes" id="UP000886520"/>
    </source>
</evidence>
<evidence type="ECO:0000313" key="2">
    <source>
        <dbReference type="EMBL" id="KAI5068776.1"/>
    </source>
</evidence>
<accession>A0A9D4UJX3</accession>
<gene>
    <name evidence="2" type="ORF">GOP47_0017121</name>
</gene>
<proteinExistence type="predicted"/>
<sequence>MGTCCSKIDNPHEVCSFNGDLHPSLEQWQAGHSSCQFCRANGVAGHLQFCPCESCQRAAASPGIKGFSTSSSFREPMCSLCVADVFDAHFLRQAAPCVSSRSMSGFSDEVEKAPHYDLSCRRSDYPSKHALDKRPSSGKHAIMQGDVEVHAYKQEILSETCAFKHNFLRTDHDCDLPEPNDGLHSSETLSSSLKEDYDACSGYDVAYEIPGNSRRLSNIDDSDGIKLEVRYKHMLPHDAHLMASICTSPHDVNVLKRGRPQEEPLITGDPEANRSIRRRKSFRITGADEEDGSFERSLRLIDCEDELGNDDDFHDFHVNISSCLAEKDQHQDAELCYSLEAFSLSHGNAPIRDLQARGSPDHVDGFGRPDLTGTNQQPLYIMSQENLQFINRKEREWEERAHEMGMADDKISSKMPALSLVSTGDAILFSGANSDELHLIPSVTVQHPKSPLSSPKQKLSPLRIASPERPYEQVAGNSPLSIENIIHLLENEELSGDDLFLLLIDSCMKSSASSSPSSSAESTNSWSSPLSSSSSTSSTSVPSMPPSSLPMSSTSELQSAPACAVMYSPTPYSLSLPPSCKMSPHTSFEFKVKSCGSTPSTPVFSPIRSRTKRNISHLKPNSLTADEITEIWGVFEQRQAFMSQQHVHN</sequence>
<feature type="compositionally biased region" description="Low complexity" evidence="1">
    <location>
        <begin position="513"/>
        <end position="542"/>
    </location>
</feature>
<reference evidence="2" key="1">
    <citation type="submission" date="2021-01" db="EMBL/GenBank/DDBJ databases">
        <title>Adiantum capillus-veneris genome.</title>
        <authorList>
            <person name="Fang Y."/>
            <person name="Liao Q."/>
        </authorList>
    </citation>
    <scope>NUCLEOTIDE SEQUENCE</scope>
    <source>
        <strain evidence="2">H3</strain>
        <tissue evidence="2">Leaf</tissue>
    </source>
</reference>
<evidence type="ECO:0000256" key="1">
    <source>
        <dbReference type="SAM" id="MobiDB-lite"/>
    </source>
</evidence>
<keyword evidence="3" id="KW-1185">Reference proteome</keyword>
<dbReference type="AlphaFoldDB" id="A0A9D4UJX3"/>